<dbReference type="EMBL" id="DQ491002">
    <property type="protein sequence ID" value="ABT14891.1"/>
    <property type="molecule type" value="Genomic_DNA"/>
</dbReference>
<dbReference type="KEGG" id="vg:5659283"/>
<keyword evidence="2" id="KW-1185">Reference proteome</keyword>
<evidence type="ECO:0000313" key="2">
    <source>
        <dbReference type="Proteomes" id="UP000202419"/>
    </source>
</evidence>
<organismHost>
    <name type="scientific">Chlorella</name>
    <dbReference type="NCBI Taxonomy" id="3071"/>
</organismHost>
<sequence length="111" mass="13208">MRTNPYVELVHRRTSYIDIHIIHWSHPILVHRPATTSDRDQRILQAHIMYIVLQQDSLDQNHPISISFGFLSSIQKLRSSRDRISHMSIPISKLYRALRETSYEFHEMLCL</sequence>
<dbReference type="GeneID" id="5659283"/>
<dbReference type="Proteomes" id="UP000202419">
    <property type="component" value="Segment"/>
</dbReference>
<evidence type="ECO:0000313" key="1">
    <source>
        <dbReference type="EMBL" id="ABT14891.1"/>
    </source>
</evidence>
<organism evidence="1 2">
    <name type="scientific">Paramecium bursaria Chlorella virus NY2A</name>
    <name type="common">PBCV-NY2A</name>
    <dbReference type="NCBI Taxonomy" id="46021"/>
    <lineage>
        <taxon>Viruses</taxon>
        <taxon>Varidnaviria</taxon>
        <taxon>Bamfordvirae</taxon>
        <taxon>Nucleocytoviricota</taxon>
        <taxon>Megaviricetes</taxon>
        <taxon>Algavirales</taxon>
        <taxon>Phycodnaviridae</taxon>
        <taxon>Chlorovirus</taxon>
        <taxon>Chlorovirus americanus</taxon>
    </lineage>
</organism>
<protein>
    <submittedName>
        <fullName evidence="1">Uncharacterized protein B492R</fullName>
    </submittedName>
</protein>
<name>A7IX17_PBCVN</name>
<gene>
    <name evidence="1" type="primary">B492R</name>
    <name evidence="1" type="ORF">NY2A_B492R</name>
</gene>
<reference evidence="1 2" key="1">
    <citation type="journal article" date="2007" name="Virology">
        <title>Sequence and annotation of the 369-kb NY-2A and the 345-kb AR158 viruses that infect Chlorella NC64A.</title>
        <authorList>
            <person name="Fitzgerald L.A."/>
            <person name="Graves M.V."/>
            <person name="Li X."/>
            <person name="Feldblyum T."/>
            <person name="Nierman W.C."/>
            <person name="Van Etten J.L."/>
        </authorList>
    </citation>
    <scope>NUCLEOTIDE SEQUENCE [LARGE SCALE GENOMIC DNA]</scope>
    <source>
        <strain evidence="1 2">NY-2A</strain>
    </source>
</reference>
<proteinExistence type="predicted"/>
<accession>A7IX17</accession>
<dbReference type="RefSeq" id="YP_001497688.1">
    <property type="nucleotide sequence ID" value="NC_009898.1"/>
</dbReference>